<evidence type="ECO:0000313" key="1">
    <source>
        <dbReference type="EMBL" id="SUU92201.1"/>
    </source>
</evidence>
<proteinExistence type="predicted"/>
<organism evidence="1 2">
    <name type="scientific">Anaerococcus octavius</name>
    <dbReference type="NCBI Taxonomy" id="54007"/>
    <lineage>
        <taxon>Bacteria</taxon>
        <taxon>Bacillati</taxon>
        <taxon>Bacillota</taxon>
        <taxon>Tissierellia</taxon>
        <taxon>Tissierellales</taxon>
        <taxon>Peptoniphilaceae</taxon>
        <taxon>Anaerococcus</taxon>
    </lineage>
</organism>
<accession>A0A380WT58</accession>
<dbReference type="AlphaFoldDB" id="A0A380WT58"/>
<dbReference type="Proteomes" id="UP000255124">
    <property type="component" value="Unassembled WGS sequence"/>
</dbReference>
<protein>
    <submittedName>
        <fullName evidence="1">Uncharacterized protein</fullName>
    </submittedName>
</protein>
<evidence type="ECO:0000313" key="2">
    <source>
        <dbReference type="Proteomes" id="UP000255124"/>
    </source>
</evidence>
<sequence>MAKRVKQGGEPSLYKKTRVAESPDAFYDKNPSWNLHKCDKSGGSWCVNHSVLNDDIYKKLSDFERMTWKEIVKQTGGPKKGTNNHFIGFKDLDKKAQNRLIKLNLVNLSDNLFSLRLNGRTRLFGFLDESGIFSILWLDKNHEVCPSIKKNT</sequence>
<dbReference type="RefSeq" id="WP_115595083.1">
    <property type="nucleotide sequence ID" value="NZ_UFTA01000002.1"/>
</dbReference>
<dbReference type="EMBL" id="UFTA01000002">
    <property type="protein sequence ID" value="SUU92201.1"/>
    <property type="molecule type" value="Genomic_DNA"/>
</dbReference>
<gene>
    <name evidence="1" type="ORF">NCTC9810_00526</name>
</gene>
<reference evidence="1 2" key="1">
    <citation type="submission" date="2018-06" db="EMBL/GenBank/DDBJ databases">
        <authorList>
            <consortium name="Pathogen Informatics"/>
            <person name="Doyle S."/>
        </authorList>
    </citation>
    <scope>NUCLEOTIDE SEQUENCE [LARGE SCALE GENOMIC DNA]</scope>
    <source>
        <strain evidence="1 2">NCTC9810</strain>
    </source>
</reference>
<name>A0A380WT58_9FIRM</name>
<dbReference type="OrthoDB" id="9779184at2"/>